<dbReference type="GeneID" id="4601964"/>
<name>A1RYV8_THEPD</name>
<dbReference type="Proteomes" id="UP000000641">
    <property type="component" value="Chromosome"/>
</dbReference>
<evidence type="ECO:0000313" key="2">
    <source>
        <dbReference type="Proteomes" id="UP000000641"/>
    </source>
</evidence>
<dbReference type="EMBL" id="CP000505">
    <property type="protein sequence ID" value="ABL78388.1"/>
    <property type="molecule type" value="Genomic_DNA"/>
</dbReference>
<dbReference type="HOGENOM" id="CLU_1850740_0_0_2"/>
<accession>A1RYV8</accession>
<protein>
    <recommendedName>
        <fullName evidence="3">Endonuclease</fullName>
    </recommendedName>
</protein>
<dbReference type="EnsemblBacteria" id="ABL78388">
    <property type="protein sequence ID" value="ABL78388"/>
    <property type="gene ID" value="Tpen_0988"/>
</dbReference>
<reference evidence="2" key="1">
    <citation type="journal article" date="2008" name="J. Bacteriol.">
        <title>Genome sequence of Thermofilum pendens reveals an exceptional loss of biosynthetic pathways without genome reduction.</title>
        <authorList>
            <person name="Anderson I."/>
            <person name="Rodriguez J."/>
            <person name="Susanti D."/>
            <person name="Porat I."/>
            <person name="Reich C."/>
            <person name="Ulrich L.E."/>
            <person name="Elkins J.G."/>
            <person name="Mavromatis K."/>
            <person name="Lykidis A."/>
            <person name="Kim E."/>
            <person name="Thompson L.S."/>
            <person name="Nolan M."/>
            <person name="Land M."/>
            <person name="Copeland A."/>
            <person name="Lapidus A."/>
            <person name="Lucas S."/>
            <person name="Detter C."/>
            <person name="Zhulin I.B."/>
            <person name="Olsen G.J."/>
            <person name="Whitman W."/>
            <person name="Mukhopadhyay B."/>
            <person name="Bristow J."/>
            <person name="Kyrpides N."/>
        </authorList>
    </citation>
    <scope>NUCLEOTIDE SEQUENCE [LARGE SCALE GENOMIC DNA]</scope>
    <source>
        <strain evidence="2">DSM 2475 / Hrk 5</strain>
    </source>
</reference>
<gene>
    <name evidence="1" type="ordered locus">Tpen_0988</name>
</gene>
<evidence type="ECO:0000313" key="1">
    <source>
        <dbReference type="EMBL" id="ABL78388.1"/>
    </source>
</evidence>
<dbReference type="AlphaFoldDB" id="A1RYV8"/>
<organism evidence="1 2">
    <name type="scientific">Thermofilum pendens (strain DSM 2475 / Hrk 5)</name>
    <dbReference type="NCBI Taxonomy" id="368408"/>
    <lineage>
        <taxon>Archaea</taxon>
        <taxon>Thermoproteota</taxon>
        <taxon>Thermoprotei</taxon>
        <taxon>Thermofilales</taxon>
        <taxon>Thermofilaceae</taxon>
        <taxon>Thermofilum</taxon>
    </lineage>
</organism>
<dbReference type="KEGG" id="tpe:Tpen_0988"/>
<dbReference type="RefSeq" id="WP_011752653.1">
    <property type="nucleotide sequence ID" value="NC_008698.1"/>
</dbReference>
<evidence type="ECO:0008006" key="3">
    <source>
        <dbReference type="Google" id="ProtNLM"/>
    </source>
</evidence>
<keyword evidence="2" id="KW-1185">Reference proteome</keyword>
<sequence length="147" mass="16523">MRDFANEGEVYRFLRWKLRELWGARVEERYGLGRLSPDVDLLVVAGGGVFGLEVKYFQDRPLRAYEGLGEALALLLYCFDGVYLVHVFDSSLRGVYGEVVERALRLVDLTPLGYVVVVGRGDPEVLRVPRGNPFKLRGECEAVGQDA</sequence>
<proteinExistence type="predicted"/>